<keyword evidence="1" id="KW-0805">Transcription regulation</keyword>
<organism evidence="5 6">
    <name type="scientific">Lactonifactor longoviformis DSM 17459</name>
    <dbReference type="NCBI Taxonomy" id="1122155"/>
    <lineage>
        <taxon>Bacteria</taxon>
        <taxon>Bacillati</taxon>
        <taxon>Bacillota</taxon>
        <taxon>Clostridia</taxon>
        <taxon>Eubacteriales</taxon>
        <taxon>Clostridiaceae</taxon>
        <taxon>Lactonifactor</taxon>
    </lineage>
</organism>
<gene>
    <name evidence="5" type="ORF">SAMN02745158_00701</name>
</gene>
<sequence>MKVTVKDVANKAGVSVTSVSLVLNNRPSRITQETKERIIKAAEELGYRHTAKEAANEPATKLLGVIHPNCSNPFFNQCVKGIENHAAVNGYKVILCNIENSMERCLGYLEMLADLRVEGIIAMPPIDMNLNDNNMKMGKFFERTKIRLLLLDRAVDRVFCDFITGDNKQGAYLATEHLILSGHRDIGIVSGPREVYNCRKRLEGYKEALVYYGISIARENIYYGDFSSRSGYRAAEYFEERDVTAIFACNDLMALGVYQYAAEHGLKIGEDLSVVGFDDIPYCDLLNPPLTTIQQPAELMGKRACELMIKRISGEEQEPARDTYFAPSLIERKSVKNLL</sequence>
<accession>A0A1M4U2P9</accession>
<dbReference type="GO" id="GO:0000976">
    <property type="term" value="F:transcription cis-regulatory region binding"/>
    <property type="evidence" value="ECO:0007669"/>
    <property type="project" value="TreeGrafter"/>
</dbReference>
<evidence type="ECO:0000313" key="6">
    <source>
        <dbReference type="Proteomes" id="UP000184245"/>
    </source>
</evidence>
<dbReference type="InterPro" id="IPR000843">
    <property type="entry name" value="HTH_LacI"/>
</dbReference>
<dbReference type="RefSeq" id="WP_072849023.1">
    <property type="nucleotide sequence ID" value="NZ_FQVI01000002.1"/>
</dbReference>
<dbReference type="PANTHER" id="PTHR30146:SF109">
    <property type="entry name" value="HTH-TYPE TRANSCRIPTIONAL REGULATOR GALS"/>
    <property type="match status" value="1"/>
</dbReference>
<evidence type="ECO:0000313" key="5">
    <source>
        <dbReference type="EMBL" id="SHE50973.1"/>
    </source>
</evidence>
<evidence type="ECO:0000256" key="1">
    <source>
        <dbReference type="ARBA" id="ARBA00023015"/>
    </source>
</evidence>
<dbReference type="SUPFAM" id="SSF47413">
    <property type="entry name" value="lambda repressor-like DNA-binding domains"/>
    <property type="match status" value="1"/>
</dbReference>
<dbReference type="Gene3D" id="1.10.260.40">
    <property type="entry name" value="lambda repressor-like DNA-binding domains"/>
    <property type="match status" value="1"/>
</dbReference>
<dbReference type="OrthoDB" id="9784962at2"/>
<keyword evidence="6" id="KW-1185">Reference proteome</keyword>
<dbReference type="PANTHER" id="PTHR30146">
    <property type="entry name" value="LACI-RELATED TRANSCRIPTIONAL REPRESSOR"/>
    <property type="match status" value="1"/>
</dbReference>
<dbReference type="SUPFAM" id="SSF53822">
    <property type="entry name" value="Periplasmic binding protein-like I"/>
    <property type="match status" value="1"/>
</dbReference>
<dbReference type="Pfam" id="PF13377">
    <property type="entry name" value="Peripla_BP_3"/>
    <property type="match status" value="1"/>
</dbReference>
<dbReference type="Gene3D" id="3.40.50.2300">
    <property type="match status" value="2"/>
</dbReference>
<dbReference type="CDD" id="cd06267">
    <property type="entry name" value="PBP1_LacI_sugar_binding-like"/>
    <property type="match status" value="1"/>
</dbReference>
<dbReference type="SMART" id="SM00354">
    <property type="entry name" value="HTH_LACI"/>
    <property type="match status" value="1"/>
</dbReference>
<protein>
    <submittedName>
        <fullName evidence="5">Transcriptional regulator, LacI family</fullName>
    </submittedName>
</protein>
<dbReference type="InterPro" id="IPR010982">
    <property type="entry name" value="Lambda_DNA-bd_dom_sf"/>
</dbReference>
<dbReference type="STRING" id="1122155.SAMN02745158_00701"/>
<dbReference type="InterPro" id="IPR046335">
    <property type="entry name" value="LacI/GalR-like_sensor"/>
</dbReference>
<dbReference type="CDD" id="cd01392">
    <property type="entry name" value="HTH_LacI"/>
    <property type="match status" value="1"/>
</dbReference>
<reference evidence="5 6" key="1">
    <citation type="submission" date="2016-11" db="EMBL/GenBank/DDBJ databases">
        <authorList>
            <person name="Jaros S."/>
            <person name="Januszkiewicz K."/>
            <person name="Wedrychowicz H."/>
        </authorList>
    </citation>
    <scope>NUCLEOTIDE SEQUENCE [LARGE SCALE GENOMIC DNA]</scope>
    <source>
        <strain evidence="5 6">DSM 17459</strain>
    </source>
</reference>
<dbReference type="PROSITE" id="PS00356">
    <property type="entry name" value="HTH_LACI_1"/>
    <property type="match status" value="1"/>
</dbReference>
<proteinExistence type="predicted"/>
<feature type="domain" description="HTH lacI-type" evidence="4">
    <location>
        <begin position="3"/>
        <end position="56"/>
    </location>
</feature>
<dbReference type="Proteomes" id="UP000184245">
    <property type="component" value="Unassembled WGS sequence"/>
</dbReference>
<evidence type="ECO:0000256" key="3">
    <source>
        <dbReference type="ARBA" id="ARBA00023163"/>
    </source>
</evidence>
<dbReference type="EMBL" id="FQVI01000002">
    <property type="protein sequence ID" value="SHE50973.1"/>
    <property type="molecule type" value="Genomic_DNA"/>
</dbReference>
<name>A0A1M4U2P9_9CLOT</name>
<keyword evidence="2" id="KW-0238">DNA-binding</keyword>
<dbReference type="GO" id="GO:0003700">
    <property type="term" value="F:DNA-binding transcription factor activity"/>
    <property type="evidence" value="ECO:0007669"/>
    <property type="project" value="TreeGrafter"/>
</dbReference>
<dbReference type="InterPro" id="IPR028082">
    <property type="entry name" value="Peripla_BP_I"/>
</dbReference>
<keyword evidence="3" id="KW-0804">Transcription</keyword>
<dbReference type="PROSITE" id="PS50932">
    <property type="entry name" value="HTH_LACI_2"/>
    <property type="match status" value="1"/>
</dbReference>
<evidence type="ECO:0000259" key="4">
    <source>
        <dbReference type="PROSITE" id="PS50932"/>
    </source>
</evidence>
<dbReference type="AlphaFoldDB" id="A0A1M4U2P9"/>
<dbReference type="Pfam" id="PF00356">
    <property type="entry name" value="LacI"/>
    <property type="match status" value="1"/>
</dbReference>
<evidence type="ECO:0000256" key="2">
    <source>
        <dbReference type="ARBA" id="ARBA00023125"/>
    </source>
</evidence>